<evidence type="ECO:0000256" key="4">
    <source>
        <dbReference type="ARBA" id="ARBA00022771"/>
    </source>
</evidence>
<dbReference type="GO" id="GO:1990450">
    <property type="term" value="F:linear polyubiquitin binding"/>
    <property type="evidence" value="ECO:0007669"/>
    <property type="project" value="TreeGrafter"/>
</dbReference>
<dbReference type="Pfam" id="PF22191">
    <property type="entry name" value="IBR_1"/>
    <property type="match status" value="1"/>
</dbReference>
<keyword evidence="5" id="KW-0833">Ubl conjugation pathway</keyword>
<dbReference type="EMBL" id="CAJOAZ010001504">
    <property type="protein sequence ID" value="CAF3822465.1"/>
    <property type="molecule type" value="Genomic_DNA"/>
</dbReference>
<dbReference type="GO" id="GO:0008270">
    <property type="term" value="F:zinc ion binding"/>
    <property type="evidence" value="ECO:0007669"/>
    <property type="project" value="UniProtKB-KW"/>
</dbReference>
<dbReference type="PROSITE" id="PS51873">
    <property type="entry name" value="TRIAD"/>
    <property type="match status" value="1"/>
</dbReference>
<name>A0A819CVN8_9BILA</name>
<proteinExistence type="predicted"/>
<dbReference type="GO" id="GO:0097039">
    <property type="term" value="P:protein linear polyubiquitination"/>
    <property type="evidence" value="ECO:0007669"/>
    <property type="project" value="TreeGrafter"/>
</dbReference>
<feature type="region of interest" description="Disordered" evidence="7">
    <location>
        <begin position="168"/>
        <end position="189"/>
    </location>
</feature>
<evidence type="ECO:0000256" key="3">
    <source>
        <dbReference type="ARBA" id="ARBA00022737"/>
    </source>
</evidence>
<evidence type="ECO:0000256" key="1">
    <source>
        <dbReference type="ARBA" id="ARBA00022679"/>
    </source>
</evidence>
<evidence type="ECO:0000313" key="10">
    <source>
        <dbReference type="Proteomes" id="UP000663844"/>
    </source>
</evidence>
<gene>
    <name evidence="9" type="ORF">OXD698_LOCUS19533</name>
</gene>
<evidence type="ECO:0000256" key="7">
    <source>
        <dbReference type="SAM" id="MobiDB-lite"/>
    </source>
</evidence>
<keyword evidence="6" id="KW-0862">Zinc</keyword>
<dbReference type="Gene3D" id="3.30.40.10">
    <property type="entry name" value="Zinc/RING finger domain, C3HC4 (zinc finger)"/>
    <property type="match status" value="1"/>
</dbReference>
<keyword evidence="2" id="KW-0479">Metal-binding</keyword>
<protein>
    <recommendedName>
        <fullName evidence="8">RING-type domain-containing protein</fullName>
    </recommendedName>
</protein>
<keyword evidence="3" id="KW-0677">Repeat</keyword>
<feature type="domain" description="RING-type" evidence="8">
    <location>
        <begin position="439"/>
        <end position="677"/>
    </location>
</feature>
<evidence type="ECO:0000256" key="5">
    <source>
        <dbReference type="ARBA" id="ARBA00022786"/>
    </source>
</evidence>
<dbReference type="GO" id="GO:0071797">
    <property type="term" value="C:LUBAC complex"/>
    <property type="evidence" value="ECO:0007669"/>
    <property type="project" value="InterPro"/>
</dbReference>
<dbReference type="AlphaFoldDB" id="A0A819CVN8"/>
<keyword evidence="4" id="KW-0863">Zinc-finger</keyword>
<dbReference type="PANTHER" id="PTHR16004:SF2">
    <property type="entry name" value="E3 UBIQUITIN-PROTEIN LIGASE LUBEL"/>
    <property type="match status" value="1"/>
</dbReference>
<dbReference type="InterPro" id="IPR026254">
    <property type="entry name" value="RNF31-like"/>
</dbReference>
<dbReference type="PANTHER" id="PTHR16004">
    <property type="entry name" value="RING FINGER PROTEIN 31-RELATED"/>
    <property type="match status" value="1"/>
</dbReference>
<dbReference type="InterPro" id="IPR013083">
    <property type="entry name" value="Znf_RING/FYVE/PHD"/>
</dbReference>
<evidence type="ECO:0000256" key="6">
    <source>
        <dbReference type="ARBA" id="ARBA00022833"/>
    </source>
</evidence>
<feature type="compositionally biased region" description="Polar residues" evidence="7">
    <location>
        <begin position="168"/>
        <end position="181"/>
    </location>
</feature>
<keyword evidence="1" id="KW-0808">Transferase</keyword>
<sequence>MNPFSTYHIINAEDIIKANIRPNYITEDVRSLISTLDPILIINKPGLQKAENLHRQVIQKLGAKSYTLDLLKYFGYRDNGRGNYVYQPISSSDEVTARENAANEFKRFYDDLKKARDNTLDGFEDYINYSCTIPLPSYNHVDNSDGNHNVKRNRIHEPQQLSQSWTSFRISSAPPTMPNSTKVKEGNDKTSEAIKSFKKSIVTRHGGLPAHSFIRRKLLLLLFKQIYPESIEIGSDDYIDSDIDRRIGNLKQSDRNQDICSSDDVYYECLLRANFDEARALEMLRSNRPNLKPPPEPVISREPTTTTIENSLDHIEEHWASINENIDENGAAQMLLHEGDEWKNATHLVTAIIQLRQQHNDQEINELILSKMFRLIYSELSYIIRNLSTLKVELLAYALCKVSSETLQHLTMVDIRDIIKSCDNTHIREDFQDNAIKSLSLECIVCGDTFPRSRMESMFLCDHICCLTCTKQYYRITIKEITDRQALNRLTCVLEAHPLAEDNTKFFFQFLGTKLNQWFTDERLILDAYHENLFLATRDSQIKKCGNQRCVGFFDINHNNRIVLAQCPHCRFDQCQQCCRKWFPEHTGLTCEQYADWLRENDPDDPEVQLTKYLNTAGMICPNEQCKAIYEYQAGGCEHFTCRECHTEFCRICSALFHNPKNKSVCKRPNCGLKNSLHAHCYLNCFREIRDSSVDQITRLLATHDIDVAEELAQKPVATGLVCPVEDCKNAPSIACENRFCEPCYKQFLCLFIWRNEIEPWELYEDNNLIQKLTSASIAVPANTTRADLIKLAQQHLTQFLGKTKQIPRIRQ</sequence>
<dbReference type="SUPFAM" id="SSF57850">
    <property type="entry name" value="RING/U-box"/>
    <property type="match status" value="2"/>
</dbReference>
<accession>A0A819CVN8</accession>
<evidence type="ECO:0000256" key="2">
    <source>
        <dbReference type="ARBA" id="ARBA00022723"/>
    </source>
</evidence>
<dbReference type="InterPro" id="IPR044066">
    <property type="entry name" value="TRIAD_supradom"/>
</dbReference>
<comment type="caution">
    <text evidence="9">The sequence shown here is derived from an EMBL/GenBank/DDBJ whole genome shotgun (WGS) entry which is preliminary data.</text>
</comment>
<reference evidence="9" key="1">
    <citation type="submission" date="2021-02" db="EMBL/GenBank/DDBJ databases">
        <authorList>
            <person name="Nowell W R."/>
        </authorList>
    </citation>
    <scope>NUCLEOTIDE SEQUENCE</scope>
</reference>
<dbReference type="GO" id="GO:0036435">
    <property type="term" value="F:K48-linked polyubiquitin modification-dependent protein binding"/>
    <property type="evidence" value="ECO:0007669"/>
    <property type="project" value="TreeGrafter"/>
</dbReference>
<evidence type="ECO:0000259" key="8">
    <source>
        <dbReference type="PROSITE" id="PS51873"/>
    </source>
</evidence>
<dbReference type="GO" id="GO:0061630">
    <property type="term" value="F:ubiquitin protein ligase activity"/>
    <property type="evidence" value="ECO:0007669"/>
    <property type="project" value="TreeGrafter"/>
</dbReference>
<dbReference type="Proteomes" id="UP000663844">
    <property type="component" value="Unassembled WGS sequence"/>
</dbReference>
<dbReference type="GO" id="GO:0070530">
    <property type="term" value="F:K63-linked polyubiquitin modification-dependent protein binding"/>
    <property type="evidence" value="ECO:0007669"/>
    <property type="project" value="TreeGrafter"/>
</dbReference>
<evidence type="ECO:0000313" key="9">
    <source>
        <dbReference type="EMBL" id="CAF3822465.1"/>
    </source>
</evidence>
<organism evidence="9 10">
    <name type="scientific">Adineta steineri</name>
    <dbReference type="NCBI Taxonomy" id="433720"/>
    <lineage>
        <taxon>Eukaryota</taxon>
        <taxon>Metazoa</taxon>
        <taxon>Spiralia</taxon>
        <taxon>Gnathifera</taxon>
        <taxon>Rotifera</taxon>
        <taxon>Eurotatoria</taxon>
        <taxon>Bdelloidea</taxon>
        <taxon>Adinetida</taxon>
        <taxon>Adinetidae</taxon>
        <taxon>Adineta</taxon>
    </lineage>
</organism>